<sequence length="79" mass="8498">MLRFERLSPTLAGSAVVGCYHSAGGEDCWGHDSKEGVDLSVSLRALKTLDPLQKNMDSAVLVHVCMCSVIARENTASVY</sequence>
<evidence type="ECO:0000313" key="2">
    <source>
        <dbReference type="Proteomes" id="UP001321473"/>
    </source>
</evidence>
<keyword evidence="2" id="KW-1185">Reference proteome</keyword>
<dbReference type="AlphaFoldDB" id="A0AAQ4F8L7"/>
<proteinExistence type="predicted"/>
<protein>
    <submittedName>
        <fullName evidence="1">Uncharacterized protein</fullName>
    </submittedName>
</protein>
<reference evidence="1 2" key="1">
    <citation type="journal article" date="2023" name="Arcadia Sci">
        <title>De novo assembly of a long-read Amblyomma americanum tick genome.</title>
        <authorList>
            <person name="Chou S."/>
            <person name="Poskanzer K.E."/>
            <person name="Rollins M."/>
            <person name="Thuy-Boun P.S."/>
        </authorList>
    </citation>
    <scope>NUCLEOTIDE SEQUENCE [LARGE SCALE GENOMIC DNA]</scope>
    <source>
        <strain evidence="1">F_SG_1</strain>
        <tissue evidence="1">Salivary glands</tissue>
    </source>
</reference>
<dbReference type="EMBL" id="JARKHS020005446">
    <property type="protein sequence ID" value="KAK8783540.1"/>
    <property type="molecule type" value="Genomic_DNA"/>
</dbReference>
<gene>
    <name evidence="1" type="ORF">V5799_010095</name>
</gene>
<accession>A0AAQ4F8L7</accession>
<dbReference type="PROSITE" id="PS51257">
    <property type="entry name" value="PROKAR_LIPOPROTEIN"/>
    <property type="match status" value="1"/>
</dbReference>
<comment type="caution">
    <text evidence="1">The sequence shown here is derived from an EMBL/GenBank/DDBJ whole genome shotgun (WGS) entry which is preliminary data.</text>
</comment>
<dbReference type="Proteomes" id="UP001321473">
    <property type="component" value="Unassembled WGS sequence"/>
</dbReference>
<name>A0AAQ4F8L7_AMBAM</name>
<organism evidence="1 2">
    <name type="scientific">Amblyomma americanum</name>
    <name type="common">Lone star tick</name>
    <dbReference type="NCBI Taxonomy" id="6943"/>
    <lineage>
        <taxon>Eukaryota</taxon>
        <taxon>Metazoa</taxon>
        <taxon>Ecdysozoa</taxon>
        <taxon>Arthropoda</taxon>
        <taxon>Chelicerata</taxon>
        <taxon>Arachnida</taxon>
        <taxon>Acari</taxon>
        <taxon>Parasitiformes</taxon>
        <taxon>Ixodida</taxon>
        <taxon>Ixodoidea</taxon>
        <taxon>Ixodidae</taxon>
        <taxon>Amblyomminae</taxon>
        <taxon>Amblyomma</taxon>
    </lineage>
</organism>
<evidence type="ECO:0000313" key="1">
    <source>
        <dbReference type="EMBL" id="KAK8783540.1"/>
    </source>
</evidence>